<dbReference type="Gene3D" id="3.90.226.10">
    <property type="entry name" value="2-enoyl-CoA Hydratase, Chain A, domain 1"/>
    <property type="match status" value="1"/>
</dbReference>
<dbReference type="GO" id="GO:0006631">
    <property type="term" value="P:fatty acid metabolic process"/>
    <property type="evidence" value="ECO:0007669"/>
    <property type="project" value="UniProtKB-KW"/>
</dbReference>
<protein>
    <recommendedName>
        <fullName evidence="9">Enoyl-CoA hydratase</fullName>
    </recommendedName>
</protein>
<organism evidence="7 8">
    <name type="scientific">Elliptochloris bilobata</name>
    <dbReference type="NCBI Taxonomy" id="381761"/>
    <lineage>
        <taxon>Eukaryota</taxon>
        <taxon>Viridiplantae</taxon>
        <taxon>Chlorophyta</taxon>
        <taxon>core chlorophytes</taxon>
        <taxon>Trebouxiophyceae</taxon>
        <taxon>Trebouxiophyceae incertae sedis</taxon>
        <taxon>Elliptochloris clade</taxon>
        <taxon>Elliptochloris</taxon>
    </lineage>
</organism>
<gene>
    <name evidence="7" type="ORF">WJX81_004189</name>
</gene>
<evidence type="ECO:0000256" key="3">
    <source>
        <dbReference type="ARBA" id="ARBA00022832"/>
    </source>
</evidence>
<evidence type="ECO:0000256" key="6">
    <source>
        <dbReference type="RuleBase" id="RU003707"/>
    </source>
</evidence>
<dbReference type="Pfam" id="PF00378">
    <property type="entry name" value="ECH_1"/>
    <property type="match status" value="1"/>
</dbReference>
<comment type="similarity">
    <text evidence="2 6">Belongs to the enoyl-CoA hydratase/isomerase family.</text>
</comment>
<evidence type="ECO:0000256" key="1">
    <source>
        <dbReference type="ARBA" id="ARBA00005005"/>
    </source>
</evidence>
<name>A0AAW1RCN8_9CHLO</name>
<reference evidence="7 8" key="1">
    <citation type="journal article" date="2024" name="Nat. Commun.">
        <title>Phylogenomics reveals the evolutionary origins of lichenization in chlorophyte algae.</title>
        <authorList>
            <person name="Puginier C."/>
            <person name="Libourel C."/>
            <person name="Otte J."/>
            <person name="Skaloud P."/>
            <person name="Haon M."/>
            <person name="Grisel S."/>
            <person name="Petersen M."/>
            <person name="Berrin J.G."/>
            <person name="Delaux P.M."/>
            <person name="Dal Grande F."/>
            <person name="Keller J."/>
        </authorList>
    </citation>
    <scope>NUCLEOTIDE SEQUENCE [LARGE SCALE GENOMIC DNA]</scope>
    <source>
        <strain evidence="7 8">SAG 245.80</strain>
    </source>
</reference>
<dbReference type="InterPro" id="IPR045002">
    <property type="entry name" value="Ech1-like"/>
</dbReference>
<evidence type="ECO:0000256" key="5">
    <source>
        <dbReference type="ARBA" id="ARBA00023235"/>
    </source>
</evidence>
<dbReference type="GO" id="GO:0051750">
    <property type="term" value="F:delta(3,5)-delta(2,4)-dienoyl-CoA isomerase activity"/>
    <property type="evidence" value="ECO:0007669"/>
    <property type="project" value="TreeGrafter"/>
</dbReference>
<dbReference type="EMBL" id="JALJOU010000045">
    <property type="protein sequence ID" value="KAK9831511.1"/>
    <property type="molecule type" value="Genomic_DNA"/>
</dbReference>
<comment type="caution">
    <text evidence="7">The sequence shown here is derived from an EMBL/GenBank/DDBJ whole genome shotgun (WGS) entry which is preliminary data.</text>
</comment>
<dbReference type="InterPro" id="IPR018376">
    <property type="entry name" value="Enoyl-CoA_hyd/isom_CS"/>
</dbReference>
<keyword evidence="5" id="KW-0413">Isomerase</keyword>
<dbReference type="Gene3D" id="1.10.12.10">
    <property type="entry name" value="Lyase 2-enoyl-coa Hydratase, Chain A, domain 2"/>
    <property type="match status" value="1"/>
</dbReference>
<dbReference type="SUPFAM" id="SSF52096">
    <property type="entry name" value="ClpP/crotonase"/>
    <property type="match status" value="1"/>
</dbReference>
<dbReference type="InterPro" id="IPR029045">
    <property type="entry name" value="ClpP/crotonase-like_dom_sf"/>
</dbReference>
<evidence type="ECO:0000256" key="4">
    <source>
        <dbReference type="ARBA" id="ARBA00023098"/>
    </source>
</evidence>
<evidence type="ECO:0000313" key="7">
    <source>
        <dbReference type="EMBL" id="KAK9831511.1"/>
    </source>
</evidence>
<dbReference type="PANTHER" id="PTHR43149">
    <property type="entry name" value="ENOYL-COA HYDRATASE"/>
    <property type="match status" value="1"/>
</dbReference>
<comment type="pathway">
    <text evidence="1">Lipid metabolism; fatty acid beta-oxidation.</text>
</comment>
<evidence type="ECO:0000313" key="8">
    <source>
        <dbReference type="Proteomes" id="UP001445335"/>
    </source>
</evidence>
<proteinExistence type="inferred from homology"/>
<keyword evidence="4" id="KW-0443">Lipid metabolism</keyword>
<evidence type="ECO:0000256" key="2">
    <source>
        <dbReference type="ARBA" id="ARBA00005254"/>
    </source>
</evidence>
<dbReference type="InterPro" id="IPR014748">
    <property type="entry name" value="Enoyl-CoA_hydra_C"/>
</dbReference>
<dbReference type="InterPro" id="IPR001753">
    <property type="entry name" value="Enoyl-CoA_hydra/iso"/>
</dbReference>
<dbReference type="CDD" id="cd06558">
    <property type="entry name" value="crotonase-like"/>
    <property type="match status" value="1"/>
</dbReference>
<dbReference type="PROSITE" id="PS00166">
    <property type="entry name" value="ENOYL_COA_HYDRATASE"/>
    <property type="match status" value="1"/>
</dbReference>
<dbReference type="FunFam" id="1.10.12.10:FF:000004">
    <property type="entry name" value="Delta3,5-delta2,4-dienoyl-CoA isomerase"/>
    <property type="match status" value="1"/>
</dbReference>
<keyword evidence="8" id="KW-1185">Reference proteome</keyword>
<dbReference type="Proteomes" id="UP001445335">
    <property type="component" value="Unassembled WGS sequence"/>
</dbReference>
<keyword evidence="3" id="KW-0276">Fatty acid metabolism</keyword>
<dbReference type="AlphaFoldDB" id="A0AAW1RCN8"/>
<sequence>MWAELPQALEALDAHPDVRAVLLTGQGKNFCAGIDFSALAGVVRVLDAGCPGRARERLLRDIQRWQASLTALERCRWPVIAAIDGACIGAGVDMITACDIRYCTESAYFCVKEVDLAITADMGTLQRLPGIVGDGAARELALTARRLGASEALALRLVSAVHPDAVALRIAAARTAAAIAARSPLAVAGTKRVLLHSRDHTVADGLEFVAAYNSALLPSADLQEVFRAVSAREQPRFAKL</sequence>
<accession>A0AAW1RCN8</accession>
<dbReference type="PANTHER" id="PTHR43149:SF1">
    <property type="entry name" value="DELTA(3,5)-DELTA(2,4)-DIENOYL-COA ISOMERASE, MITOCHONDRIAL"/>
    <property type="match status" value="1"/>
</dbReference>
<evidence type="ECO:0008006" key="9">
    <source>
        <dbReference type="Google" id="ProtNLM"/>
    </source>
</evidence>